<dbReference type="GO" id="GO:0005771">
    <property type="term" value="C:multivesicular body"/>
    <property type="evidence" value="ECO:0007669"/>
    <property type="project" value="TreeGrafter"/>
</dbReference>
<evidence type="ECO:0000313" key="6">
    <source>
        <dbReference type="EMBL" id="CAE0838630.1"/>
    </source>
</evidence>
<feature type="region of interest" description="Disordered" evidence="5">
    <location>
        <begin position="179"/>
        <end position="207"/>
    </location>
</feature>
<dbReference type="InterPro" id="IPR005024">
    <property type="entry name" value="Snf7_fam"/>
</dbReference>
<feature type="coiled-coil region" evidence="4">
    <location>
        <begin position="67"/>
        <end position="175"/>
    </location>
</feature>
<dbReference type="EMBL" id="HBJA01145552">
    <property type="protein sequence ID" value="CAE0838630.1"/>
    <property type="molecule type" value="Transcribed_RNA"/>
</dbReference>
<comment type="subcellular location">
    <subcellularLocation>
        <location evidence="1">Endosome</location>
    </subcellularLocation>
</comment>
<comment type="similarity">
    <text evidence="2">Belongs to the SNF7 family.</text>
</comment>
<dbReference type="PANTHER" id="PTHR22761">
    <property type="entry name" value="CHARGED MULTIVESICULAR BODY PROTEIN"/>
    <property type="match status" value="1"/>
</dbReference>
<protein>
    <submittedName>
        <fullName evidence="6">Uncharacterized protein</fullName>
    </submittedName>
</protein>
<evidence type="ECO:0000256" key="4">
    <source>
        <dbReference type="SAM" id="Coils"/>
    </source>
</evidence>
<dbReference type="AlphaFoldDB" id="A0A7S4LMI8"/>
<proteinExistence type="inferred from homology"/>
<sequence length="219" mass="24310">MFSRMFGKKADATPSPNAQIQKLGDTLEVIEKREEVLNKKIDQEVAKAREATKKGNKTVALTHLKRKKQYEEQANKLAAQRQNIEVMQMKMEEAAMNMETLKAQKEGAKAIQNMYGKTTIDKVDADMDKVREVMENANDISEAIAQPMGVDDLLTDELEEEFAQLEQEQIDKEILGIEGQGMPSVPSGKIGDSAISTTQPAVADEDEEALRQLEAELGA</sequence>
<organism evidence="6">
    <name type="scientific">Eutreptiella gymnastica</name>
    <dbReference type="NCBI Taxonomy" id="73025"/>
    <lineage>
        <taxon>Eukaryota</taxon>
        <taxon>Discoba</taxon>
        <taxon>Euglenozoa</taxon>
        <taxon>Euglenida</taxon>
        <taxon>Spirocuta</taxon>
        <taxon>Euglenophyceae</taxon>
        <taxon>Eutreptiales</taxon>
        <taxon>Eutreptiaceae</taxon>
        <taxon>Eutreptiella</taxon>
    </lineage>
</organism>
<keyword evidence="4" id="KW-0175">Coiled coil</keyword>
<evidence type="ECO:0000256" key="3">
    <source>
        <dbReference type="ARBA" id="ARBA00022753"/>
    </source>
</evidence>
<gene>
    <name evidence="6" type="ORF">EGYM00163_LOCUS50002</name>
</gene>
<dbReference type="GO" id="GO:0009898">
    <property type="term" value="C:cytoplasmic side of plasma membrane"/>
    <property type="evidence" value="ECO:0007669"/>
    <property type="project" value="TreeGrafter"/>
</dbReference>
<dbReference type="Gene3D" id="6.10.250.1710">
    <property type="match status" value="1"/>
</dbReference>
<accession>A0A7S4LMI8</accession>
<dbReference type="Pfam" id="PF03357">
    <property type="entry name" value="Snf7"/>
    <property type="match status" value="1"/>
</dbReference>
<dbReference type="GO" id="GO:0000815">
    <property type="term" value="C:ESCRT III complex"/>
    <property type="evidence" value="ECO:0007669"/>
    <property type="project" value="TreeGrafter"/>
</dbReference>
<dbReference type="GO" id="GO:0006900">
    <property type="term" value="P:vesicle budding from membrane"/>
    <property type="evidence" value="ECO:0007669"/>
    <property type="project" value="TreeGrafter"/>
</dbReference>
<evidence type="ECO:0000256" key="2">
    <source>
        <dbReference type="ARBA" id="ARBA00006190"/>
    </source>
</evidence>
<dbReference type="GO" id="GO:0032511">
    <property type="term" value="P:late endosome to vacuole transport via multivesicular body sorting pathway"/>
    <property type="evidence" value="ECO:0007669"/>
    <property type="project" value="TreeGrafter"/>
</dbReference>
<dbReference type="PANTHER" id="PTHR22761:SF10">
    <property type="entry name" value="GH13992P"/>
    <property type="match status" value="1"/>
</dbReference>
<evidence type="ECO:0000256" key="5">
    <source>
        <dbReference type="SAM" id="MobiDB-lite"/>
    </source>
</evidence>
<evidence type="ECO:0000256" key="1">
    <source>
        <dbReference type="ARBA" id="ARBA00004177"/>
    </source>
</evidence>
<reference evidence="6" key="1">
    <citation type="submission" date="2021-01" db="EMBL/GenBank/DDBJ databases">
        <authorList>
            <person name="Corre E."/>
            <person name="Pelletier E."/>
            <person name="Niang G."/>
            <person name="Scheremetjew M."/>
            <person name="Finn R."/>
            <person name="Kale V."/>
            <person name="Holt S."/>
            <person name="Cochrane G."/>
            <person name="Meng A."/>
            <person name="Brown T."/>
            <person name="Cohen L."/>
        </authorList>
    </citation>
    <scope>NUCLEOTIDE SEQUENCE</scope>
    <source>
        <strain evidence="6">CCMP1594</strain>
    </source>
</reference>
<name>A0A7S4LMI8_9EUGL</name>
<keyword evidence="3" id="KW-0967">Endosome</keyword>
<dbReference type="Gene3D" id="1.10.287.1060">
    <property type="entry name" value="ESAT-6-like"/>
    <property type="match status" value="1"/>
</dbReference>